<dbReference type="PANTHER" id="PTHR43785">
    <property type="entry name" value="GAMMA-GLUTAMYLPUTRESCINE SYNTHETASE"/>
    <property type="match status" value="1"/>
</dbReference>
<comment type="catalytic activity">
    <reaction evidence="13">
        <text>L-glutamate + NH4(+) + ATP = L-glutamine + ADP + phosphate + H(+)</text>
        <dbReference type="Rhea" id="RHEA:16169"/>
        <dbReference type="ChEBI" id="CHEBI:15378"/>
        <dbReference type="ChEBI" id="CHEBI:28938"/>
        <dbReference type="ChEBI" id="CHEBI:29985"/>
        <dbReference type="ChEBI" id="CHEBI:30616"/>
        <dbReference type="ChEBI" id="CHEBI:43474"/>
        <dbReference type="ChEBI" id="CHEBI:58359"/>
        <dbReference type="ChEBI" id="CHEBI:456216"/>
        <dbReference type="EC" id="6.3.1.2"/>
    </reaction>
</comment>
<dbReference type="SUPFAM" id="SSF55931">
    <property type="entry name" value="Glutamine synthetase/guanido kinase"/>
    <property type="match status" value="1"/>
</dbReference>
<protein>
    <recommendedName>
        <fullName evidence="5">Glutamine synthetase</fullName>
        <ecNumber evidence="4">6.3.1.2</ecNumber>
    </recommendedName>
    <alternativeName>
        <fullName evidence="12">Glutamate--ammonia ligase</fullName>
    </alternativeName>
</protein>
<dbReference type="EC" id="6.3.1.2" evidence="4"/>
<dbReference type="InterPro" id="IPR014746">
    <property type="entry name" value="Gln_synth/guanido_kin_cat_dom"/>
</dbReference>
<feature type="non-terminal residue" evidence="16">
    <location>
        <position position="402"/>
    </location>
</feature>
<comment type="similarity">
    <text evidence="3">Belongs to the glutamine synthetase family.</text>
</comment>
<sequence>MKRITKEMILNKAKELNIKFIRLRFTDILGMPKNVEIPVRELKKALNGEIMFDGSSIQGFVRIEESDMFLKPDYSTFTVNPWEEEKDVARITCDVYNPDGSAFEGCPRNNLKRVLKEVKEMGYSTNLGPEVEFFLFFRDQEGEATTKTHDRGGYFDLLPVDLGEEARRDMVIALEKLGFEIEASHHEVAPGQHEIDFRYCNALTAADRIMTLKLTGKTIALKHNLHVTFMPKPVFGINGSGMHTHISLFKNGKNVFCDPKGKYELSKEALYFIGGLLRHAKGFTAITNPLVNSYKRLTPGYEAPVYIAWSERNRSPLVRVPAAREEGARAELRSPDPSCNPYLAFAVILKAGMDGIKNQIDPGEPVSQNIYTMSKEEKKSLGIESLPSTLNEALLELDKDEV</sequence>
<evidence type="ECO:0000256" key="6">
    <source>
        <dbReference type="ARBA" id="ARBA00022490"/>
    </source>
</evidence>
<dbReference type="GO" id="GO:0005524">
    <property type="term" value="F:ATP binding"/>
    <property type="evidence" value="ECO:0007669"/>
    <property type="project" value="UniProtKB-KW"/>
</dbReference>
<keyword evidence="11" id="KW-0460">Magnesium</keyword>
<evidence type="ECO:0000256" key="13">
    <source>
        <dbReference type="ARBA" id="ARBA00049436"/>
    </source>
</evidence>
<reference evidence="16" key="1">
    <citation type="journal article" date="2014" name="Front. Microbiol.">
        <title>High frequency of phylogenetically diverse reductive dehalogenase-homologous genes in deep subseafloor sedimentary metagenomes.</title>
        <authorList>
            <person name="Kawai M."/>
            <person name="Futagami T."/>
            <person name="Toyoda A."/>
            <person name="Takaki Y."/>
            <person name="Nishi S."/>
            <person name="Hori S."/>
            <person name="Arai W."/>
            <person name="Tsubouchi T."/>
            <person name="Morono Y."/>
            <person name="Uchiyama I."/>
            <person name="Ito T."/>
            <person name="Fujiyama A."/>
            <person name="Inagaki F."/>
            <person name="Takami H."/>
        </authorList>
    </citation>
    <scope>NUCLEOTIDE SEQUENCE</scope>
    <source>
        <strain evidence="16">Expedition CK06-06</strain>
    </source>
</reference>
<dbReference type="GO" id="GO:0046872">
    <property type="term" value="F:metal ion binding"/>
    <property type="evidence" value="ECO:0007669"/>
    <property type="project" value="UniProtKB-KW"/>
</dbReference>
<evidence type="ECO:0000256" key="2">
    <source>
        <dbReference type="ARBA" id="ARBA00004496"/>
    </source>
</evidence>
<evidence type="ECO:0000256" key="1">
    <source>
        <dbReference type="ARBA" id="ARBA00001946"/>
    </source>
</evidence>
<evidence type="ECO:0000256" key="3">
    <source>
        <dbReference type="ARBA" id="ARBA00009897"/>
    </source>
</evidence>
<dbReference type="InterPro" id="IPR004809">
    <property type="entry name" value="Gln_synth_I"/>
</dbReference>
<evidence type="ECO:0000256" key="10">
    <source>
        <dbReference type="ARBA" id="ARBA00022840"/>
    </source>
</evidence>
<keyword evidence="7" id="KW-0436">Ligase</keyword>
<name>X0Z8A2_9ZZZZ</name>
<accession>X0Z8A2</accession>
<evidence type="ECO:0000259" key="15">
    <source>
        <dbReference type="PROSITE" id="PS51987"/>
    </source>
</evidence>
<keyword evidence="9" id="KW-0547">Nucleotide-binding</keyword>
<dbReference type="Pfam" id="PF00120">
    <property type="entry name" value="Gln-synt_C"/>
    <property type="match status" value="1"/>
</dbReference>
<comment type="subcellular location">
    <subcellularLocation>
        <location evidence="2">Cytoplasm</location>
    </subcellularLocation>
</comment>
<dbReference type="PROSITE" id="PS00180">
    <property type="entry name" value="GLNA_1"/>
    <property type="match status" value="1"/>
</dbReference>
<gene>
    <name evidence="16" type="ORF">S01H4_19104</name>
</gene>
<keyword evidence="10" id="KW-0067">ATP-binding</keyword>
<dbReference type="Pfam" id="PF03951">
    <property type="entry name" value="Gln-synt_N"/>
    <property type="match status" value="1"/>
</dbReference>
<evidence type="ECO:0000256" key="8">
    <source>
        <dbReference type="ARBA" id="ARBA00022723"/>
    </source>
</evidence>
<dbReference type="PROSITE" id="PS51987">
    <property type="entry name" value="GS_CATALYTIC"/>
    <property type="match status" value="1"/>
</dbReference>
<evidence type="ECO:0000256" key="7">
    <source>
        <dbReference type="ARBA" id="ARBA00022598"/>
    </source>
</evidence>
<evidence type="ECO:0000256" key="11">
    <source>
        <dbReference type="ARBA" id="ARBA00022842"/>
    </source>
</evidence>
<dbReference type="GO" id="GO:0005737">
    <property type="term" value="C:cytoplasm"/>
    <property type="evidence" value="ECO:0007669"/>
    <property type="project" value="UniProtKB-SubCell"/>
</dbReference>
<dbReference type="Gene3D" id="3.30.590.10">
    <property type="entry name" value="Glutamine synthetase/guanido kinase, catalytic domain"/>
    <property type="match status" value="1"/>
</dbReference>
<dbReference type="GO" id="GO:0004356">
    <property type="term" value="F:glutamine synthetase activity"/>
    <property type="evidence" value="ECO:0007669"/>
    <property type="project" value="UniProtKB-EC"/>
</dbReference>
<dbReference type="InterPro" id="IPR027303">
    <property type="entry name" value="Gln_synth_gly_rich_site"/>
</dbReference>
<keyword evidence="6" id="KW-0963">Cytoplasm</keyword>
<dbReference type="NCBIfam" id="TIGR00653">
    <property type="entry name" value="GlnA"/>
    <property type="match status" value="1"/>
</dbReference>
<dbReference type="InterPro" id="IPR036651">
    <property type="entry name" value="Gln_synt_N_sf"/>
</dbReference>
<comment type="caution">
    <text evidence="16">The sequence shown here is derived from an EMBL/GenBank/DDBJ whole genome shotgun (WGS) entry which is preliminary data.</text>
</comment>
<evidence type="ECO:0000259" key="14">
    <source>
        <dbReference type="PROSITE" id="PS51986"/>
    </source>
</evidence>
<evidence type="ECO:0000256" key="9">
    <source>
        <dbReference type="ARBA" id="ARBA00022741"/>
    </source>
</evidence>
<evidence type="ECO:0000313" key="16">
    <source>
        <dbReference type="EMBL" id="GAG54597.1"/>
    </source>
</evidence>
<dbReference type="PROSITE" id="PS51986">
    <property type="entry name" value="GS_BETA_GRASP"/>
    <property type="match status" value="1"/>
</dbReference>
<dbReference type="PANTHER" id="PTHR43785:SF12">
    <property type="entry name" value="TYPE-1 GLUTAMINE SYNTHETASE 2"/>
    <property type="match status" value="1"/>
</dbReference>
<dbReference type="PROSITE" id="PS00181">
    <property type="entry name" value="GLNA_ATP"/>
    <property type="match status" value="1"/>
</dbReference>
<feature type="domain" description="GS beta-grasp" evidence="14">
    <location>
        <begin position="16"/>
        <end position="100"/>
    </location>
</feature>
<dbReference type="SUPFAM" id="SSF54368">
    <property type="entry name" value="Glutamine synthetase, N-terminal domain"/>
    <property type="match status" value="1"/>
</dbReference>
<dbReference type="EMBL" id="BART01008500">
    <property type="protein sequence ID" value="GAG54597.1"/>
    <property type="molecule type" value="Genomic_DNA"/>
</dbReference>
<dbReference type="FunFam" id="3.10.20.70:FF:000005">
    <property type="entry name" value="Glutamine synthetase"/>
    <property type="match status" value="1"/>
</dbReference>
<dbReference type="InterPro" id="IPR027302">
    <property type="entry name" value="Gln_synth_N_conserv_site"/>
</dbReference>
<dbReference type="GO" id="GO:0006542">
    <property type="term" value="P:glutamine biosynthetic process"/>
    <property type="evidence" value="ECO:0007669"/>
    <property type="project" value="InterPro"/>
</dbReference>
<evidence type="ECO:0000256" key="5">
    <source>
        <dbReference type="ARBA" id="ARBA00021364"/>
    </source>
</evidence>
<dbReference type="Gene3D" id="3.10.20.70">
    <property type="entry name" value="Glutamine synthetase, N-terminal domain"/>
    <property type="match status" value="1"/>
</dbReference>
<proteinExistence type="inferred from homology"/>
<dbReference type="InterPro" id="IPR008147">
    <property type="entry name" value="Gln_synt_N"/>
</dbReference>
<evidence type="ECO:0000256" key="12">
    <source>
        <dbReference type="ARBA" id="ARBA00030668"/>
    </source>
</evidence>
<feature type="domain" description="GS catalytic" evidence="15">
    <location>
        <begin position="107"/>
        <end position="402"/>
    </location>
</feature>
<dbReference type="InterPro" id="IPR008146">
    <property type="entry name" value="Gln_synth_cat_dom"/>
</dbReference>
<evidence type="ECO:0000256" key="4">
    <source>
        <dbReference type="ARBA" id="ARBA00012937"/>
    </source>
</evidence>
<dbReference type="SMART" id="SM01230">
    <property type="entry name" value="Gln-synt_C"/>
    <property type="match status" value="1"/>
</dbReference>
<comment type="cofactor">
    <cofactor evidence="1">
        <name>Mg(2+)</name>
        <dbReference type="ChEBI" id="CHEBI:18420"/>
    </cofactor>
</comment>
<dbReference type="AlphaFoldDB" id="X0Z8A2"/>
<organism evidence="16">
    <name type="scientific">marine sediment metagenome</name>
    <dbReference type="NCBI Taxonomy" id="412755"/>
    <lineage>
        <taxon>unclassified sequences</taxon>
        <taxon>metagenomes</taxon>
        <taxon>ecological metagenomes</taxon>
    </lineage>
</organism>
<keyword evidence="8" id="KW-0479">Metal-binding</keyword>